<dbReference type="InterPro" id="IPR001969">
    <property type="entry name" value="Aspartic_peptidase_AS"/>
</dbReference>
<comment type="caution">
    <text evidence="6">The sequence shown here is derived from an EMBL/GenBank/DDBJ whole genome shotgun (WGS) entry which is preliminary data.</text>
</comment>
<dbReference type="Pfam" id="PF05380">
    <property type="entry name" value="Peptidase_A17"/>
    <property type="match status" value="1"/>
</dbReference>
<evidence type="ECO:0000256" key="4">
    <source>
        <dbReference type="SAM" id="MobiDB-lite"/>
    </source>
</evidence>
<evidence type="ECO:0000313" key="7">
    <source>
        <dbReference type="Proteomes" id="UP001642540"/>
    </source>
</evidence>
<sequence>MENVSPLSIGRGQRIRQATSRFTYDQLGNPSAVQIGPIAHSSRQPIDELVNEGNKQTSTEVDIPIPKPRKSLTVKSSGNRSVRNEEQKMDDIKELEDKADLSHSRVKKELECQALKARLEAINAKINLFNSIKKRELTEEEHSELLSLEFEKIDVNSAVKVVEAELWSMAQNAKIRVQTLEEIHRIRNEKNSDEDSSNDEIPGDFRRTAKWVDDHQKHSNENPPPHFPGQLGVPNFITTNEAAKPDESNQQGANGMPPVFDDKLMMVQLMQKQLELMQRPSGDTARSDKELPAFSGRAEDWAAFVAEYNRTTKQYDVKPSENLRRLRKSLKGKALEVVKSLMANPNNVDEIMSTLHLHFGRPEQIIRTLIKKARETKSPEVNKPETWITYAIAVQSLVVNIKTFCTDGRYLNDSFLLEELVEKLPVQLRKEWIMWVRSNHLYVPENLDSFSTWMNIQRETACTISRWEEKEPPDDAGNLKKKRGAGVHVAVESDSCCKYCNKQHKIAKCFAFKKLKVDDRWEVIKEKQLCFCCLEDGHVTTGCPDSKSCGKGGCDKRHHPLLHQVRSGRKSPQPFKNNRDIIEDVIPEEDESQAPPQSVSLNAAATTECLPIIPVNVTGPKGTKRIFALLDSGASCSIIEDTIATELGLDGAKKPFRFTVFGEDVREDRNSRQVTLEVSGAFRNSKKYEVKSVKTVNRLGIPGYSADIDKMKLKHSHLKKLKMKSYSTAVPQMIVGYDCSRLSAAREILEDREDYSKPVAYKSLLGWYVSVGAAGKNVFTICEVENDGDKLMRDEMKQFFSTENFEVKLVSESHRSIDDRRALLLLQKTTVKVGDRWESCLLWKSDNCVLPESYKMAARRLTTMERKMDKDSDFPKLSTSGDGTGVGVSSERSRLVPGGSPDLLQSLTAVLIRFRRQQVAITGDIKMFHHIELKKEDRMIETILYRGEDRQKNPTEYEMSRLCFGSASLPCSVIDTKDIPRSREVLFIPKNSRSDRSLTFGVKDENYEKTLGLIWNPAADEFQFQRNFHRVSPPLMNGERLPTLREVASVVTSLFDPLEFLCRVKVTALIMLQELWRNGVGWDDDIPFSLRDRWKDWLADLKQVKKVFIPRRMCTVPVSDCGIQMHVYANASKEVFSAAGYLRFQTRGSVELSVVAAKVRVAPLGRLSSPRMELQAAVMGSPSATLIKLSNREELHIEQTTIWSDYWMTFTRAKREIEESHFSWKKKRIKEATEVKMIKWKFIPPASPHMGGSWERLVGSTKKILDAILKEQNPTEGTLRTLFSEVMNILNSRPITHVSTNPEDEECLTPNHLLRLTCVAGPTIAGEFLADDKYRKSWRYAQRLADLFWTRWTREYIPFLARRQKWLKPKKNLEKGDLVLVVDDQAPRNQWKRGIVTQVFPGRDGCIRVVEVKTASVDPSDVKKKVKVTIMKRPVVKVCPLSFGEGESVALERENVAEGTIE</sequence>
<dbReference type="InterPro" id="IPR040676">
    <property type="entry name" value="DUF5641"/>
</dbReference>
<keyword evidence="2" id="KW-0548">Nucleotidyltransferase</keyword>
<evidence type="ECO:0000256" key="1">
    <source>
        <dbReference type="ARBA" id="ARBA00022679"/>
    </source>
</evidence>
<dbReference type="InterPro" id="IPR036397">
    <property type="entry name" value="RNaseH_sf"/>
</dbReference>
<reference evidence="6 7" key="1">
    <citation type="submission" date="2024-08" db="EMBL/GenBank/DDBJ databases">
        <authorList>
            <person name="Cucini C."/>
            <person name="Frati F."/>
        </authorList>
    </citation>
    <scope>NUCLEOTIDE SEQUENCE [LARGE SCALE GENOMIC DNA]</scope>
</reference>
<dbReference type="Proteomes" id="UP001642540">
    <property type="component" value="Unassembled WGS sequence"/>
</dbReference>
<keyword evidence="7" id="KW-1185">Reference proteome</keyword>
<dbReference type="InterPro" id="IPR008042">
    <property type="entry name" value="Retrotrans_Pao"/>
</dbReference>
<name>A0ABP1RS62_9HEXA</name>
<feature type="region of interest" description="Disordered" evidence="4">
    <location>
        <begin position="869"/>
        <end position="894"/>
    </location>
</feature>
<dbReference type="PROSITE" id="PS00141">
    <property type="entry name" value="ASP_PROTEASE"/>
    <property type="match status" value="1"/>
</dbReference>
<feature type="region of interest" description="Disordered" evidence="4">
    <location>
        <begin position="52"/>
        <end position="87"/>
    </location>
</feature>
<feature type="domain" description="DUF5641" evidence="5">
    <location>
        <begin position="1337"/>
        <end position="1441"/>
    </location>
</feature>
<dbReference type="Gene3D" id="3.30.420.10">
    <property type="entry name" value="Ribonuclease H-like superfamily/Ribonuclease H"/>
    <property type="match status" value="1"/>
</dbReference>
<accession>A0ABP1RS62</accession>
<evidence type="ECO:0000313" key="6">
    <source>
        <dbReference type="EMBL" id="CAL8134478.1"/>
    </source>
</evidence>
<evidence type="ECO:0000259" key="5">
    <source>
        <dbReference type="Pfam" id="PF18701"/>
    </source>
</evidence>
<dbReference type="Pfam" id="PF18701">
    <property type="entry name" value="DUF5641"/>
    <property type="match status" value="1"/>
</dbReference>
<dbReference type="PANTHER" id="PTHR47331">
    <property type="entry name" value="PHD-TYPE DOMAIN-CONTAINING PROTEIN"/>
    <property type="match status" value="1"/>
</dbReference>
<proteinExistence type="predicted"/>
<evidence type="ECO:0000256" key="2">
    <source>
        <dbReference type="ARBA" id="ARBA00022695"/>
    </source>
</evidence>
<protein>
    <recommendedName>
        <fullName evidence="5">DUF5641 domain-containing protein</fullName>
    </recommendedName>
</protein>
<keyword evidence="1" id="KW-0808">Transferase</keyword>
<dbReference type="Pfam" id="PF03564">
    <property type="entry name" value="DUF1759"/>
    <property type="match status" value="1"/>
</dbReference>
<keyword evidence="3" id="KW-0695">RNA-directed DNA polymerase</keyword>
<gene>
    <name evidence="6" type="ORF">ODALV1_LOCUS25545</name>
</gene>
<dbReference type="PANTHER" id="PTHR47331:SF5">
    <property type="entry name" value="RIBONUCLEASE H"/>
    <property type="match status" value="1"/>
</dbReference>
<dbReference type="InterPro" id="IPR005312">
    <property type="entry name" value="DUF1759"/>
</dbReference>
<organism evidence="6 7">
    <name type="scientific">Orchesella dallaii</name>
    <dbReference type="NCBI Taxonomy" id="48710"/>
    <lineage>
        <taxon>Eukaryota</taxon>
        <taxon>Metazoa</taxon>
        <taxon>Ecdysozoa</taxon>
        <taxon>Arthropoda</taxon>
        <taxon>Hexapoda</taxon>
        <taxon>Collembola</taxon>
        <taxon>Entomobryomorpha</taxon>
        <taxon>Entomobryoidea</taxon>
        <taxon>Orchesellidae</taxon>
        <taxon>Orchesellinae</taxon>
        <taxon>Orchesella</taxon>
    </lineage>
</organism>
<dbReference type="EMBL" id="CAXLJM020000104">
    <property type="protein sequence ID" value="CAL8134478.1"/>
    <property type="molecule type" value="Genomic_DNA"/>
</dbReference>
<evidence type="ECO:0000256" key="3">
    <source>
        <dbReference type="ARBA" id="ARBA00022918"/>
    </source>
</evidence>